<keyword evidence="6 9" id="KW-1133">Transmembrane helix</keyword>
<evidence type="ECO:0000256" key="1">
    <source>
        <dbReference type="ARBA" id="ARBA00004651"/>
    </source>
</evidence>
<dbReference type="OrthoDB" id="3231000at2759"/>
<comment type="similarity">
    <text evidence="2">Belongs to the CorA metal ion transporter (MIT) (TC 1.A.35) family.</text>
</comment>
<dbReference type="Gene3D" id="1.20.58.340">
    <property type="entry name" value="Magnesium transport protein CorA, transmembrane region"/>
    <property type="match status" value="2"/>
</dbReference>
<evidence type="ECO:0000313" key="11">
    <source>
        <dbReference type="Proteomes" id="UP000823399"/>
    </source>
</evidence>
<feature type="transmembrane region" description="Helical" evidence="9">
    <location>
        <begin position="1072"/>
        <end position="1094"/>
    </location>
</feature>
<dbReference type="GO" id="GO:0015087">
    <property type="term" value="F:cobalt ion transmembrane transporter activity"/>
    <property type="evidence" value="ECO:0007669"/>
    <property type="project" value="TreeGrafter"/>
</dbReference>
<feature type="coiled-coil region" evidence="8">
    <location>
        <begin position="1008"/>
        <end position="1042"/>
    </location>
</feature>
<proteinExistence type="inferred from homology"/>
<evidence type="ECO:0000256" key="8">
    <source>
        <dbReference type="SAM" id="Coils"/>
    </source>
</evidence>
<dbReference type="EMBL" id="JABBWM010000066">
    <property type="protein sequence ID" value="KAG2097270.1"/>
    <property type="molecule type" value="Genomic_DNA"/>
</dbReference>
<evidence type="ECO:0000256" key="6">
    <source>
        <dbReference type="ARBA" id="ARBA00022989"/>
    </source>
</evidence>
<dbReference type="GO" id="GO:0015095">
    <property type="term" value="F:magnesium ion transmembrane transporter activity"/>
    <property type="evidence" value="ECO:0007669"/>
    <property type="project" value="TreeGrafter"/>
</dbReference>
<keyword evidence="8" id="KW-0175">Coiled coil</keyword>
<keyword evidence="7 9" id="KW-0472">Membrane</keyword>
<dbReference type="RefSeq" id="XP_041288500.1">
    <property type="nucleotide sequence ID" value="XM_041431735.1"/>
</dbReference>
<evidence type="ECO:0000256" key="7">
    <source>
        <dbReference type="ARBA" id="ARBA00023136"/>
    </source>
</evidence>
<dbReference type="GO" id="GO:0005886">
    <property type="term" value="C:plasma membrane"/>
    <property type="evidence" value="ECO:0007669"/>
    <property type="project" value="UniProtKB-SubCell"/>
</dbReference>
<dbReference type="AlphaFoldDB" id="A0A9P7EY62"/>
<dbReference type="Pfam" id="PF01544">
    <property type="entry name" value="CorA"/>
    <property type="match status" value="2"/>
</dbReference>
<name>A0A9P7EY62_9AGAM</name>
<keyword evidence="11" id="KW-1185">Reference proteome</keyword>
<keyword evidence="3" id="KW-0813">Transport</keyword>
<evidence type="ECO:0000256" key="3">
    <source>
        <dbReference type="ARBA" id="ARBA00022448"/>
    </source>
</evidence>
<dbReference type="PANTHER" id="PTHR46494:SF1">
    <property type="entry name" value="CORA FAMILY METAL ION TRANSPORTER (EUROFUNG)"/>
    <property type="match status" value="1"/>
</dbReference>
<evidence type="ECO:0000256" key="4">
    <source>
        <dbReference type="ARBA" id="ARBA00022475"/>
    </source>
</evidence>
<organism evidence="10 11">
    <name type="scientific">Suillus discolor</name>
    <dbReference type="NCBI Taxonomy" id="1912936"/>
    <lineage>
        <taxon>Eukaryota</taxon>
        <taxon>Fungi</taxon>
        <taxon>Dikarya</taxon>
        <taxon>Basidiomycota</taxon>
        <taxon>Agaricomycotina</taxon>
        <taxon>Agaricomycetes</taxon>
        <taxon>Agaricomycetidae</taxon>
        <taxon>Boletales</taxon>
        <taxon>Suillineae</taxon>
        <taxon>Suillaceae</taxon>
        <taxon>Suillus</taxon>
    </lineage>
</organism>
<dbReference type="InterPro" id="IPR002523">
    <property type="entry name" value="MgTranspt_CorA/ZnTranspt_ZntB"/>
</dbReference>
<protein>
    <submittedName>
        <fullName evidence="10">Uncharacterized protein</fullName>
    </submittedName>
</protein>
<keyword evidence="4" id="KW-1003">Cell membrane</keyword>
<dbReference type="InterPro" id="IPR045861">
    <property type="entry name" value="CorA_cytoplasmic_dom"/>
</dbReference>
<feature type="transmembrane region" description="Helical" evidence="9">
    <location>
        <begin position="1106"/>
        <end position="1126"/>
    </location>
</feature>
<dbReference type="GeneID" id="64693994"/>
<comment type="caution">
    <text evidence="10">The sequence shown here is derived from an EMBL/GenBank/DDBJ whole genome shotgun (WGS) entry which is preliminary data.</text>
</comment>
<accession>A0A9P7EY62</accession>
<evidence type="ECO:0000256" key="9">
    <source>
        <dbReference type="SAM" id="Phobius"/>
    </source>
</evidence>
<dbReference type="InterPro" id="IPR045863">
    <property type="entry name" value="CorA_TM1_TM2"/>
</dbReference>
<evidence type="ECO:0000256" key="5">
    <source>
        <dbReference type="ARBA" id="ARBA00022692"/>
    </source>
</evidence>
<keyword evidence="5 9" id="KW-0812">Transmembrane</keyword>
<dbReference type="SUPFAM" id="SSF143865">
    <property type="entry name" value="CorA soluble domain-like"/>
    <property type="match status" value="2"/>
</dbReference>
<evidence type="ECO:0000256" key="2">
    <source>
        <dbReference type="ARBA" id="ARBA00009765"/>
    </source>
</evidence>
<dbReference type="SUPFAM" id="SSF144083">
    <property type="entry name" value="Magnesium transport protein CorA, transmembrane region"/>
    <property type="match status" value="2"/>
</dbReference>
<dbReference type="Proteomes" id="UP000823399">
    <property type="component" value="Unassembled WGS sequence"/>
</dbReference>
<dbReference type="GO" id="GO:0050897">
    <property type="term" value="F:cobalt ion binding"/>
    <property type="evidence" value="ECO:0007669"/>
    <property type="project" value="TreeGrafter"/>
</dbReference>
<comment type="subcellular location">
    <subcellularLocation>
        <location evidence="1">Cell membrane</location>
        <topology evidence="1">Multi-pass membrane protein</topology>
    </subcellularLocation>
</comment>
<evidence type="ECO:0000313" key="10">
    <source>
        <dbReference type="EMBL" id="KAG2097270.1"/>
    </source>
</evidence>
<reference evidence="10" key="1">
    <citation type="journal article" date="2020" name="New Phytol.">
        <title>Comparative genomics reveals dynamic genome evolution in host specialist ectomycorrhizal fungi.</title>
        <authorList>
            <person name="Lofgren L.A."/>
            <person name="Nguyen N.H."/>
            <person name="Vilgalys R."/>
            <person name="Ruytinx J."/>
            <person name="Liao H.L."/>
            <person name="Branco S."/>
            <person name="Kuo A."/>
            <person name="LaButti K."/>
            <person name="Lipzen A."/>
            <person name="Andreopoulos W."/>
            <person name="Pangilinan J."/>
            <person name="Riley R."/>
            <person name="Hundley H."/>
            <person name="Na H."/>
            <person name="Barry K."/>
            <person name="Grigoriev I.V."/>
            <person name="Stajich J.E."/>
            <person name="Kennedy P.G."/>
        </authorList>
    </citation>
    <scope>NUCLEOTIDE SEQUENCE</scope>
    <source>
        <strain evidence="10">FC423</strain>
    </source>
</reference>
<dbReference type="GO" id="GO:0000287">
    <property type="term" value="F:magnesium ion binding"/>
    <property type="evidence" value="ECO:0007669"/>
    <property type="project" value="TreeGrafter"/>
</dbReference>
<gene>
    <name evidence="10" type="ORF">F5147DRAFT_583613</name>
</gene>
<sequence length="1166" mass="133670">MPTYPATSIISSHRHAAPSGPWPWVDFDTDSDITLNHDNTPASPGTADQSWRGYPEALFGNWKPDQVKRSKMLSNSPELGKCSAHWLDVLTNGAFTILDEEGQDQTSTIAPERINEFWALLQTPVSCSLFERPANIRVRALFVDNISSTVLRMLGTRYNIEPFFFTSSVNWIPSHYQEEVRSGKGDHITITLQFMRTMQNPVTRPSTPTAETPSSLRSIPLQYISTVLLQDELQVINTQAPLALRCNYVGGNIVLPDLLAIHMVRSEESSTIISYHPSSGYRRPPAKRLHSIVYRAGQSVYWQKIFTQSKDPTFLLLAILWYPLYSWDQAFDALYTHINWLESQVLLTNKIDLTRELHIIQAHLLNHQSLLQDFQKSVEFLQKTPNPAMHSDSEREDSMNLMERECGNLLSEIARLESRRLMQISRLKNVMDLAFAIVNMGDSKHMRELTEVTVRDSAAMKQISYLTMIFLPASFTAGVFGMNVNEVTGQQGQETLVHYVATALALTCATSWLMVACHSHSPFISDDSTLVQRVMWPMFYIFKQFKGKWRGKSLKNFQDIIHPDHVGAHPLPENMGRCDTVIIYGQIGGARKLRPQRASEFLSMSVKRARSHYVGLERVRRHVKGSMTARVPSVYRHAAPSGPWPWMDFEVDSTASTTAIDPSWRGYPQNQFGNWTPDQVGRSKMMEKCQVNKTSTIYWMDVRNNGSFASSDIGGKGNITVVGPEHEPEDGFWDILQGERPDDIRVRSIFVDDLTPSVLRMLGTRYNIEPFFFTSSINWIPSRYQEAPIYNKGDRKFKSSILHITVTLPFVRTLRKDFRSTPTSLTLPSNSRSSFPYEWYVHKGPYIHIPTSFLDGNMLFIDLLAIHMVRGVKTSTVISYHPESTWCRTSAKRLYSLMQLVGASVYWQKLFDKSKDPTFLFLAILWYALYAWDESFELLYKHLSELESRVLQTNNMELTRELHILQAHLLQYQSLLHNFEVSVQFIAKTHNPAMDSSNFSPEERKESKKLMEMESQNLLSEIDRLERRRAMLGNRLKNVMDLAFATVNIYDSRQTRELTEATVRDSAAMKQISYLTMVFLPASFLASVFGMNVVEFNSGSLQTLGRYVEVTVSLTLFTIYIVVTLQTYSSFHDHNAPFLRRAVWPILTLWKIMHSKRREKTRKDMV</sequence>
<dbReference type="PANTHER" id="PTHR46494">
    <property type="entry name" value="CORA FAMILY METAL ION TRANSPORTER (EUROFUNG)"/>
    <property type="match status" value="1"/>
</dbReference>